<sequence>MAKTYDLLRSAHCSVPAIATATAIATTVQYSTGQQPAASSSTTVLYCAVLCCTEGGISKCTTVLYCTVLYCLLDPSLPHRGGIPNCCLRTSVAPKKDACNSPHLSLSAPSLSVCLSFSRRRTARHDRITSTSCMYGCLS</sequence>
<dbReference type="EMBL" id="KZ819188">
    <property type="protein sequence ID" value="PWZ02872.1"/>
    <property type="molecule type" value="Genomic_DNA"/>
</dbReference>
<proteinExistence type="predicted"/>
<dbReference type="AlphaFoldDB" id="A0A317XXN1"/>
<protein>
    <submittedName>
        <fullName evidence="1">Uncharacterized protein</fullName>
    </submittedName>
</protein>
<organism evidence="1 2">
    <name type="scientific">Testicularia cyperi</name>
    <dbReference type="NCBI Taxonomy" id="1882483"/>
    <lineage>
        <taxon>Eukaryota</taxon>
        <taxon>Fungi</taxon>
        <taxon>Dikarya</taxon>
        <taxon>Basidiomycota</taxon>
        <taxon>Ustilaginomycotina</taxon>
        <taxon>Ustilaginomycetes</taxon>
        <taxon>Ustilaginales</taxon>
        <taxon>Anthracoideaceae</taxon>
        <taxon>Testicularia</taxon>
    </lineage>
</organism>
<reference evidence="1 2" key="1">
    <citation type="journal article" date="2018" name="Mol. Biol. Evol.">
        <title>Broad Genomic Sampling Reveals a Smut Pathogenic Ancestry of the Fungal Clade Ustilaginomycotina.</title>
        <authorList>
            <person name="Kijpornyongpan T."/>
            <person name="Mondo S.J."/>
            <person name="Barry K."/>
            <person name="Sandor L."/>
            <person name="Lee J."/>
            <person name="Lipzen A."/>
            <person name="Pangilinan J."/>
            <person name="LaButti K."/>
            <person name="Hainaut M."/>
            <person name="Henrissat B."/>
            <person name="Grigoriev I.V."/>
            <person name="Spatafora J.W."/>
            <person name="Aime M.C."/>
        </authorList>
    </citation>
    <scope>NUCLEOTIDE SEQUENCE [LARGE SCALE GENOMIC DNA]</scope>
    <source>
        <strain evidence="1 2">MCA 3645</strain>
    </source>
</reference>
<gene>
    <name evidence="1" type="ORF">BCV70DRAFT_7630</name>
</gene>
<keyword evidence="2" id="KW-1185">Reference proteome</keyword>
<dbReference type="Proteomes" id="UP000246740">
    <property type="component" value="Unassembled WGS sequence"/>
</dbReference>
<accession>A0A317XXN1</accession>
<evidence type="ECO:0000313" key="1">
    <source>
        <dbReference type="EMBL" id="PWZ02872.1"/>
    </source>
</evidence>
<evidence type="ECO:0000313" key="2">
    <source>
        <dbReference type="Proteomes" id="UP000246740"/>
    </source>
</evidence>
<name>A0A317XXN1_9BASI</name>
<dbReference type="InParanoid" id="A0A317XXN1"/>